<protein>
    <submittedName>
        <fullName evidence="9">Amino acid permease</fullName>
    </submittedName>
</protein>
<accession>A0A8I1A7X2</accession>
<feature type="transmembrane region" description="Helical" evidence="7">
    <location>
        <begin position="334"/>
        <end position="354"/>
    </location>
</feature>
<dbReference type="PANTHER" id="PTHR43495:SF5">
    <property type="entry name" value="GAMMA-AMINOBUTYRIC ACID PERMEASE"/>
    <property type="match status" value="1"/>
</dbReference>
<dbReference type="GO" id="GO:0016020">
    <property type="term" value="C:membrane"/>
    <property type="evidence" value="ECO:0007669"/>
    <property type="project" value="UniProtKB-SubCell"/>
</dbReference>
<evidence type="ECO:0000256" key="2">
    <source>
        <dbReference type="ARBA" id="ARBA00022448"/>
    </source>
</evidence>
<feature type="transmembrane region" description="Helical" evidence="7">
    <location>
        <begin position="160"/>
        <end position="179"/>
    </location>
</feature>
<feature type="transmembrane region" description="Helical" evidence="7">
    <location>
        <begin position="395"/>
        <end position="413"/>
    </location>
</feature>
<keyword evidence="6 7" id="KW-0472">Membrane</keyword>
<feature type="transmembrane region" description="Helical" evidence="7">
    <location>
        <begin position="130"/>
        <end position="148"/>
    </location>
</feature>
<dbReference type="Gene3D" id="1.20.1740.10">
    <property type="entry name" value="Amino acid/polyamine transporter I"/>
    <property type="match status" value="1"/>
</dbReference>
<feature type="transmembrane region" description="Helical" evidence="7">
    <location>
        <begin position="21"/>
        <end position="45"/>
    </location>
</feature>
<keyword evidence="4" id="KW-0029">Amino-acid transport</keyword>
<keyword evidence="5 7" id="KW-1133">Transmembrane helix</keyword>
<dbReference type="FunFam" id="1.20.1740.10:FF:000001">
    <property type="entry name" value="Amino acid permease"/>
    <property type="match status" value="1"/>
</dbReference>
<dbReference type="InterPro" id="IPR004841">
    <property type="entry name" value="AA-permease/SLC12A_dom"/>
</dbReference>
<dbReference type="AlphaFoldDB" id="A0A8I1A7X2"/>
<comment type="subcellular location">
    <subcellularLocation>
        <location evidence="1">Membrane</location>
        <topology evidence="1">Multi-pass membrane protein</topology>
    </subcellularLocation>
</comment>
<sequence>MSREPVGAKEDVLQRELTPGQLTMIGLGSAIGTGLFIGSSLAIHYAGPGVIVSYALISVIVFMMVFCLAKLSMEHPTTGSFGIHAEKYLHPWLGYLVRYTYWAANAIAIGGEATAVGIYMQYWFPEVPRWIFVVAFSLLIILINALSVKNFGMFEFGFSTVKVTALSVFIVLGLLLIFAEPAESINRLAGDGQFAPQGWFGIWMGMVMASFSFMGTEIVAVTAGEAKEPRRALAKTMKWMALRLILFYLLSMAVMLALIPWQQIGGEQLEQSPFVKMLQLLNIPYAAGLMNFIVLTAALSTMNANLYACTRMMFSLAKSEFAPEKLGKVTRKGVPVPALIVSSFGLMIAILLNVTDEKAYQTLFGIAIFGGIFTWMIIFLTYFRYQRLKTARFSPVAIIGFVVLLLVFITMFLHPAWKFAIYIGLVWVMILSVFYGLQRWRKAKKKGISEIRLS</sequence>
<dbReference type="Proteomes" id="UP000633619">
    <property type="component" value="Unassembled WGS sequence"/>
</dbReference>
<evidence type="ECO:0000259" key="8">
    <source>
        <dbReference type="Pfam" id="PF00324"/>
    </source>
</evidence>
<keyword evidence="2" id="KW-0813">Transport</keyword>
<evidence type="ECO:0000256" key="6">
    <source>
        <dbReference type="ARBA" id="ARBA00023136"/>
    </source>
</evidence>
<feature type="domain" description="Amino acid permease/ SLC12A" evidence="8">
    <location>
        <begin position="22"/>
        <end position="435"/>
    </location>
</feature>
<feature type="transmembrane region" description="Helical" evidence="7">
    <location>
        <begin position="283"/>
        <end position="308"/>
    </location>
</feature>
<dbReference type="PIRSF" id="PIRSF006060">
    <property type="entry name" value="AA_transporter"/>
    <property type="match status" value="1"/>
</dbReference>
<feature type="transmembrane region" description="Helical" evidence="7">
    <location>
        <begin position="419"/>
        <end position="437"/>
    </location>
</feature>
<feature type="transmembrane region" description="Helical" evidence="7">
    <location>
        <begin position="51"/>
        <end position="69"/>
    </location>
</feature>
<feature type="transmembrane region" description="Helical" evidence="7">
    <location>
        <begin position="360"/>
        <end position="383"/>
    </location>
</feature>
<keyword evidence="10" id="KW-1185">Reference proteome</keyword>
<evidence type="ECO:0000256" key="5">
    <source>
        <dbReference type="ARBA" id="ARBA00022989"/>
    </source>
</evidence>
<dbReference type="GO" id="GO:0006865">
    <property type="term" value="P:amino acid transport"/>
    <property type="evidence" value="ECO:0007669"/>
    <property type="project" value="UniProtKB-KW"/>
</dbReference>
<evidence type="ECO:0000256" key="1">
    <source>
        <dbReference type="ARBA" id="ARBA00004141"/>
    </source>
</evidence>
<evidence type="ECO:0000313" key="9">
    <source>
        <dbReference type="EMBL" id="MBH8594336.1"/>
    </source>
</evidence>
<dbReference type="PANTHER" id="PTHR43495">
    <property type="entry name" value="GABA PERMEASE"/>
    <property type="match status" value="1"/>
</dbReference>
<dbReference type="EMBL" id="JAECVW010000001">
    <property type="protein sequence ID" value="MBH8594336.1"/>
    <property type="molecule type" value="Genomic_DNA"/>
</dbReference>
<feature type="transmembrane region" description="Helical" evidence="7">
    <location>
        <begin position="99"/>
        <end position="124"/>
    </location>
</feature>
<dbReference type="Pfam" id="PF00324">
    <property type="entry name" value="AA_permease"/>
    <property type="match status" value="1"/>
</dbReference>
<evidence type="ECO:0000256" key="4">
    <source>
        <dbReference type="ARBA" id="ARBA00022970"/>
    </source>
</evidence>
<name>A0A8I1A7X2_THEIN</name>
<evidence type="ECO:0000313" key="10">
    <source>
        <dbReference type="Proteomes" id="UP000633619"/>
    </source>
</evidence>
<comment type="caution">
    <text evidence="9">The sequence shown here is derived from an EMBL/GenBank/DDBJ whole genome shotgun (WGS) entry which is preliminary data.</text>
</comment>
<organism evidence="9 10">
    <name type="scientific">Thermoactinomyces intermedius</name>
    <dbReference type="NCBI Taxonomy" id="2024"/>
    <lineage>
        <taxon>Bacteria</taxon>
        <taxon>Bacillati</taxon>
        <taxon>Bacillota</taxon>
        <taxon>Bacilli</taxon>
        <taxon>Bacillales</taxon>
        <taxon>Thermoactinomycetaceae</taxon>
        <taxon>Thermoactinomyces</taxon>
    </lineage>
</organism>
<dbReference type="GO" id="GO:0055085">
    <property type="term" value="P:transmembrane transport"/>
    <property type="evidence" value="ECO:0007669"/>
    <property type="project" value="InterPro"/>
</dbReference>
<evidence type="ECO:0000256" key="7">
    <source>
        <dbReference type="SAM" id="Phobius"/>
    </source>
</evidence>
<proteinExistence type="predicted"/>
<gene>
    <name evidence="9" type="ORF">I8U20_03225</name>
</gene>
<evidence type="ECO:0000256" key="3">
    <source>
        <dbReference type="ARBA" id="ARBA00022692"/>
    </source>
</evidence>
<dbReference type="RefSeq" id="WP_181730731.1">
    <property type="nucleotide sequence ID" value="NZ_JACEIR010000001.1"/>
</dbReference>
<feature type="transmembrane region" description="Helical" evidence="7">
    <location>
        <begin position="244"/>
        <end position="263"/>
    </location>
</feature>
<keyword evidence="3 7" id="KW-0812">Transmembrane</keyword>
<feature type="transmembrane region" description="Helical" evidence="7">
    <location>
        <begin position="199"/>
        <end position="223"/>
    </location>
</feature>
<reference evidence="9 10" key="1">
    <citation type="submission" date="2020-12" db="EMBL/GenBank/DDBJ databases">
        <title>WGS of Thermoactinomyces spp.</title>
        <authorList>
            <person name="Cheng K."/>
        </authorList>
    </citation>
    <scope>NUCLEOTIDE SEQUENCE [LARGE SCALE GENOMIC DNA]</scope>
    <source>
        <strain evidence="10">CICC 10671\DSM 43846</strain>
    </source>
</reference>